<dbReference type="Gene3D" id="1.20.5.170">
    <property type="match status" value="1"/>
</dbReference>
<dbReference type="InterPro" id="IPR026711">
    <property type="entry name" value="Msl-1"/>
</dbReference>
<feature type="region of interest" description="Disordered" evidence="2">
    <location>
        <begin position="578"/>
        <end position="646"/>
    </location>
</feature>
<organism evidence="4 5">
    <name type="scientific">Bombyx mandarina</name>
    <name type="common">Wild silk moth</name>
    <name type="synonym">Wild silkworm</name>
    <dbReference type="NCBI Taxonomy" id="7092"/>
    <lineage>
        <taxon>Eukaryota</taxon>
        <taxon>Metazoa</taxon>
        <taxon>Ecdysozoa</taxon>
        <taxon>Arthropoda</taxon>
        <taxon>Hexapoda</taxon>
        <taxon>Insecta</taxon>
        <taxon>Pterygota</taxon>
        <taxon>Neoptera</taxon>
        <taxon>Endopterygota</taxon>
        <taxon>Lepidoptera</taxon>
        <taxon>Glossata</taxon>
        <taxon>Ditrysia</taxon>
        <taxon>Bombycoidea</taxon>
        <taxon>Bombycidae</taxon>
        <taxon>Bombycinae</taxon>
        <taxon>Bombyx</taxon>
    </lineage>
</organism>
<protein>
    <submittedName>
        <fullName evidence="5">Uncharacterized protein LOC114245138</fullName>
    </submittedName>
</protein>
<dbReference type="GeneID" id="114245138"/>
<dbReference type="Pfam" id="PF15275">
    <property type="entry name" value="PEHE"/>
    <property type="match status" value="1"/>
</dbReference>
<feature type="coiled-coil region" evidence="1">
    <location>
        <begin position="81"/>
        <end position="143"/>
    </location>
</feature>
<dbReference type="PROSITE" id="PS52052">
    <property type="entry name" value="PEHE"/>
    <property type="match status" value="1"/>
</dbReference>
<dbReference type="OrthoDB" id="6022555at2759"/>
<evidence type="ECO:0000256" key="1">
    <source>
        <dbReference type="SAM" id="Coils"/>
    </source>
</evidence>
<dbReference type="PANTHER" id="PTHR21656:SF2">
    <property type="entry name" value="MALE-SPECIFIC LETHAL 1 HOMOLOG"/>
    <property type="match status" value="1"/>
</dbReference>
<feature type="compositionally biased region" description="Basic residues" evidence="2">
    <location>
        <begin position="620"/>
        <end position="632"/>
    </location>
</feature>
<name>A0A6J2JT22_BOMMA</name>
<keyword evidence="1" id="KW-0175">Coiled coil</keyword>
<evidence type="ECO:0000313" key="5">
    <source>
        <dbReference type="RefSeq" id="XP_028032971.1"/>
    </source>
</evidence>
<proteinExistence type="predicted"/>
<evidence type="ECO:0000256" key="2">
    <source>
        <dbReference type="SAM" id="MobiDB-lite"/>
    </source>
</evidence>
<dbReference type="KEGG" id="bman:114245138"/>
<dbReference type="InterPro" id="IPR029332">
    <property type="entry name" value="PEHE_dom"/>
</dbReference>
<dbReference type="Proteomes" id="UP000504629">
    <property type="component" value="Unplaced"/>
</dbReference>
<feature type="compositionally biased region" description="Basic and acidic residues" evidence="2">
    <location>
        <begin position="310"/>
        <end position="326"/>
    </location>
</feature>
<feature type="region of interest" description="Disordered" evidence="2">
    <location>
        <begin position="261"/>
        <end position="326"/>
    </location>
</feature>
<keyword evidence="4" id="KW-1185">Reference proteome</keyword>
<dbReference type="PANTHER" id="PTHR21656">
    <property type="entry name" value="MALE-SPECIFIC LETHAL-1 PROTEIN"/>
    <property type="match status" value="1"/>
</dbReference>
<feature type="domain" description="PEHE" evidence="3">
    <location>
        <begin position="678"/>
        <end position="797"/>
    </location>
</feature>
<dbReference type="AlphaFoldDB" id="A0A6J2JT22"/>
<dbReference type="GO" id="GO:0003682">
    <property type="term" value="F:chromatin binding"/>
    <property type="evidence" value="ECO:0007669"/>
    <property type="project" value="TreeGrafter"/>
</dbReference>
<dbReference type="Gene3D" id="6.10.250.2000">
    <property type="match status" value="1"/>
</dbReference>
<sequence>MNSRSSVNETNLVNYSADLSTLNQLDTKESLLSFPFDHIYACHSESADRRQTLTLDKEVEISTHCVVSEEKDLVVASNTEVTQLSDRLTEAVNQNKKLKDLLLFHLDLIQQQNDLITKRDKQFQALRQENDTLRTKLNRMDKKVTINQRPNLNLPPPSANVPTPAVTSTVVKSEPNQVMFNSLTELLLPDNRTNPYYFNSDLNKSKTLTQEPFNLPKVTETDVTSYLPSDLTVPPMSILDTNINLGDNFNMIENKPFVKKEVKSESKPEPLYTVTSNSGNPIIQKLPRSRRRTGSGIGSLSRMPKSSATKTEKPETSKPAERPKKYERTNYSVHKKSKMINTYGKTKGLNAFKKTTQVTGSLSERLKLIDTTPTGEDPYQLGEADLREQSPIPKLMLQKSNRNRRCTETSTRRIYDPAIPETSNKPDNKVNTDRFSSTNTFHDTKIKKDETKTVIVEEPDLDIVKTEPEIDWRTYASTKAGNETSLCDFSYGENPNNIHIPSIDSMEFQDLFAPDASLNLDNLTAADFGITDKPPADKTKKRVGRTPSVMTPTIPFEEPLAPITPVLPVVNAAPDVPIEMPTNKRGGESKRGRKRAFSATGVTKGVKRDAHPKPSVPKPKPVRGKTTPRGKKSPVPGKTTKKSYHSLMGDPDISWYLGLDPDVKPEDVDEPRAKKAATVEVPRWREKPYTSCYTLEGTENLDDKVFEKRHQKLEAEERRQLRWHMRRIREQRHVERLRQRQRDWCGNSSFSQQPSVYTIWPQPQRDARFIEITDMLPVMAFGEILPDLPESDFKLPWIRSSRCLKRSKRSKTLH</sequence>
<dbReference type="RefSeq" id="XP_028032971.1">
    <property type="nucleotide sequence ID" value="XM_028177170.1"/>
</dbReference>
<accession>A0A6J2JT22</accession>
<feature type="region of interest" description="Disordered" evidence="2">
    <location>
        <begin position="531"/>
        <end position="552"/>
    </location>
</feature>
<evidence type="ECO:0000259" key="3">
    <source>
        <dbReference type="PROSITE" id="PS52052"/>
    </source>
</evidence>
<reference evidence="5" key="1">
    <citation type="submission" date="2025-08" db="UniProtKB">
        <authorList>
            <consortium name="RefSeq"/>
        </authorList>
    </citation>
    <scope>IDENTIFICATION</scope>
    <source>
        <tissue evidence="5">Silk gland</tissue>
    </source>
</reference>
<dbReference type="GO" id="GO:0072487">
    <property type="term" value="C:MSL complex"/>
    <property type="evidence" value="ECO:0007669"/>
    <property type="project" value="InterPro"/>
</dbReference>
<dbReference type="CTD" id="339287"/>
<dbReference type="SMART" id="SM01300">
    <property type="entry name" value="PEHE"/>
    <property type="match status" value="1"/>
</dbReference>
<gene>
    <name evidence="5" type="primary">LOC114245138</name>
</gene>
<evidence type="ECO:0000313" key="4">
    <source>
        <dbReference type="Proteomes" id="UP000504629"/>
    </source>
</evidence>